<evidence type="ECO:0000313" key="2">
    <source>
        <dbReference type="EMBL" id="KAF2900151.1"/>
    </source>
</evidence>
<comment type="caution">
    <text evidence="2">The sequence shown here is derived from an EMBL/GenBank/DDBJ whole genome shotgun (WGS) entry which is preliminary data.</text>
</comment>
<dbReference type="EMBL" id="VTPC01002356">
    <property type="protein sequence ID" value="KAF2900151.1"/>
    <property type="molecule type" value="Genomic_DNA"/>
</dbReference>
<reference evidence="2" key="1">
    <citation type="submission" date="2019-08" db="EMBL/GenBank/DDBJ databases">
        <title>The genome of the North American firefly Photinus pyralis.</title>
        <authorList>
            <consortium name="Photinus pyralis genome working group"/>
            <person name="Fallon T.R."/>
            <person name="Sander Lower S.E."/>
            <person name="Weng J.-K."/>
        </authorList>
    </citation>
    <scope>NUCLEOTIDE SEQUENCE</scope>
    <source>
        <strain evidence="2">TRF0915ILg1</strain>
        <tissue evidence="2">Whole body</tissue>
    </source>
</reference>
<keyword evidence="3" id="KW-1185">Reference proteome</keyword>
<sequence length="223" mass="25282">MERRTPTPSYEVYPRLVTDLKQSLRLIAMPVVSWCEVAVTQSLAAEITENRRESVMERFHFRTHEIYNLDETGVATVTRVQKVVAQRGRKQIGQVVSWERGELVTQMGIKYANRNALPSIWMDDIRQFYEASDRPMESGTPQNASGARPSSSIEISDPLLLSTKDTTVTVYSPEDIRTLPRAAPRQLGRRSRSIIATDTIRKNQLAAKKIAAITKARQKLTRP</sequence>
<gene>
    <name evidence="2" type="ORF">ILUMI_06035</name>
</gene>
<dbReference type="Proteomes" id="UP000801492">
    <property type="component" value="Unassembled WGS sequence"/>
</dbReference>
<feature type="compositionally biased region" description="Polar residues" evidence="1">
    <location>
        <begin position="139"/>
        <end position="154"/>
    </location>
</feature>
<proteinExistence type="predicted"/>
<feature type="region of interest" description="Disordered" evidence="1">
    <location>
        <begin position="133"/>
        <end position="155"/>
    </location>
</feature>
<name>A0A8K0GI48_IGNLU</name>
<dbReference type="AlphaFoldDB" id="A0A8K0GI48"/>
<accession>A0A8K0GI48</accession>
<evidence type="ECO:0000256" key="1">
    <source>
        <dbReference type="SAM" id="MobiDB-lite"/>
    </source>
</evidence>
<protein>
    <submittedName>
        <fullName evidence="2">Uncharacterized protein</fullName>
    </submittedName>
</protein>
<evidence type="ECO:0000313" key="3">
    <source>
        <dbReference type="Proteomes" id="UP000801492"/>
    </source>
</evidence>
<organism evidence="2 3">
    <name type="scientific">Ignelater luminosus</name>
    <name type="common">Cucubano</name>
    <name type="synonym">Pyrophorus luminosus</name>
    <dbReference type="NCBI Taxonomy" id="2038154"/>
    <lineage>
        <taxon>Eukaryota</taxon>
        <taxon>Metazoa</taxon>
        <taxon>Ecdysozoa</taxon>
        <taxon>Arthropoda</taxon>
        <taxon>Hexapoda</taxon>
        <taxon>Insecta</taxon>
        <taxon>Pterygota</taxon>
        <taxon>Neoptera</taxon>
        <taxon>Endopterygota</taxon>
        <taxon>Coleoptera</taxon>
        <taxon>Polyphaga</taxon>
        <taxon>Elateriformia</taxon>
        <taxon>Elateroidea</taxon>
        <taxon>Elateridae</taxon>
        <taxon>Agrypninae</taxon>
        <taxon>Pyrophorini</taxon>
        <taxon>Ignelater</taxon>
    </lineage>
</organism>